<dbReference type="PROSITE" id="PS50983">
    <property type="entry name" value="FE_B12_PBP"/>
    <property type="match status" value="1"/>
</dbReference>
<feature type="chain" id="PRO_5045483068" evidence="6">
    <location>
        <begin position="26"/>
        <end position="294"/>
    </location>
</feature>
<dbReference type="SUPFAM" id="SSF53807">
    <property type="entry name" value="Helical backbone' metal receptor"/>
    <property type="match status" value="1"/>
</dbReference>
<dbReference type="Pfam" id="PF01497">
    <property type="entry name" value="Peripla_BP_2"/>
    <property type="match status" value="1"/>
</dbReference>
<accession>A0ABS8DST3</accession>
<dbReference type="EMBL" id="WHVL01000003">
    <property type="protein sequence ID" value="MCB8889324.1"/>
    <property type="molecule type" value="Genomic_DNA"/>
</dbReference>
<keyword evidence="4" id="KW-0408">Iron</keyword>
<reference evidence="8 9" key="1">
    <citation type="journal article" date="2021" name="Sci. Rep.">
        <title>Genome analysis of a halophilic bacterium Halomonas malpeensis YU-PRIM-29(T) reveals its exopolysaccharide and pigment producing capabilities.</title>
        <authorList>
            <person name="Athmika"/>
            <person name="Ghate S.D."/>
            <person name="Arun A.B."/>
            <person name="Rao S.S."/>
            <person name="Kumar S.T.A."/>
            <person name="Kandiyil M.K."/>
            <person name="Saptami K."/>
            <person name="Rekha P.D."/>
        </authorList>
    </citation>
    <scope>NUCLEOTIDE SEQUENCE [LARGE SCALE GENOMIC DNA]</scope>
    <source>
        <strain evidence="9">prim 29</strain>
    </source>
</reference>
<dbReference type="CDD" id="cd01146">
    <property type="entry name" value="FhuD"/>
    <property type="match status" value="1"/>
</dbReference>
<comment type="subcellular location">
    <subcellularLocation>
        <location evidence="1">Cell envelope</location>
    </subcellularLocation>
</comment>
<keyword evidence="5 6" id="KW-0732">Signal</keyword>
<keyword evidence="9" id="KW-1185">Reference proteome</keyword>
<evidence type="ECO:0000256" key="1">
    <source>
        <dbReference type="ARBA" id="ARBA00004196"/>
    </source>
</evidence>
<dbReference type="RefSeq" id="WP_227389985.1">
    <property type="nucleotide sequence ID" value="NZ_JBHSCJ010000004.1"/>
</dbReference>
<gene>
    <name evidence="8" type="ORF">GEV37_09395</name>
</gene>
<evidence type="ECO:0000256" key="3">
    <source>
        <dbReference type="ARBA" id="ARBA00022448"/>
    </source>
</evidence>
<dbReference type="PRINTS" id="PR01715">
    <property type="entry name" value="FERRIBNDNGPP"/>
</dbReference>
<keyword evidence="4" id="KW-0406">Ion transport</keyword>
<evidence type="ECO:0000256" key="4">
    <source>
        <dbReference type="ARBA" id="ARBA00022496"/>
    </source>
</evidence>
<proteinExistence type="inferred from homology"/>
<keyword evidence="4" id="KW-0410">Iron transport</keyword>
<feature type="domain" description="Fe/B12 periplasmic-binding" evidence="7">
    <location>
        <begin position="26"/>
        <end position="285"/>
    </location>
</feature>
<dbReference type="PANTHER" id="PTHR30532">
    <property type="entry name" value="IRON III DICITRATE-BINDING PERIPLASMIC PROTEIN"/>
    <property type="match status" value="1"/>
</dbReference>
<name>A0ABS8DST3_9GAMM</name>
<feature type="signal peptide" evidence="6">
    <location>
        <begin position="1"/>
        <end position="25"/>
    </location>
</feature>
<protein>
    <submittedName>
        <fullName evidence="8">ABC transporter substrate-binding protein</fullName>
    </submittedName>
</protein>
<evidence type="ECO:0000256" key="2">
    <source>
        <dbReference type="ARBA" id="ARBA00008814"/>
    </source>
</evidence>
<dbReference type="Proteomes" id="UP001319882">
    <property type="component" value="Unassembled WGS sequence"/>
</dbReference>
<dbReference type="PANTHER" id="PTHR30532:SF1">
    <property type="entry name" value="IRON(3+)-HYDROXAMATE-BINDING PROTEIN FHUD"/>
    <property type="match status" value="1"/>
</dbReference>
<evidence type="ECO:0000256" key="6">
    <source>
        <dbReference type="SAM" id="SignalP"/>
    </source>
</evidence>
<dbReference type="InterPro" id="IPR002491">
    <property type="entry name" value="ABC_transptr_periplasmic_BD"/>
</dbReference>
<organism evidence="8 9">
    <name type="scientific">Vreelandella malpeensis</name>
    <dbReference type="NCBI Taxonomy" id="1172368"/>
    <lineage>
        <taxon>Bacteria</taxon>
        <taxon>Pseudomonadati</taxon>
        <taxon>Pseudomonadota</taxon>
        <taxon>Gammaproteobacteria</taxon>
        <taxon>Oceanospirillales</taxon>
        <taxon>Halomonadaceae</taxon>
        <taxon>Vreelandella</taxon>
    </lineage>
</organism>
<dbReference type="InterPro" id="IPR051313">
    <property type="entry name" value="Bact_iron-sidero_bind"/>
</dbReference>
<evidence type="ECO:0000256" key="5">
    <source>
        <dbReference type="ARBA" id="ARBA00022729"/>
    </source>
</evidence>
<dbReference type="Gene3D" id="3.40.50.1980">
    <property type="entry name" value="Nitrogenase molybdenum iron protein domain"/>
    <property type="match status" value="2"/>
</dbReference>
<comment type="caution">
    <text evidence="8">The sequence shown here is derived from an EMBL/GenBank/DDBJ whole genome shotgun (WGS) entry which is preliminary data.</text>
</comment>
<evidence type="ECO:0000313" key="8">
    <source>
        <dbReference type="EMBL" id="MCB8889324.1"/>
    </source>
</evidence>
<sequence>MRLTALLARALLMATSLVPFSAAQAQWATLDWTIAETLMAIDAPIEGVAQIPAYHDWVGEPRIPETVTDLGLRQSPNFELMARAAPQGFLISTMAAALAPKLSRIAPVTSLALYSPGAQTWSEVLDFTRKLGDITQRQTEAEALIDDTDALLARLRQDMPAEPPALVMIQFMDARHVRVFGQNSLYSAVLDRLGIENAWTAPTNEWGFTLTGIEALARFDEATLLIVDPIPAGVEEELARSGLWQHLPVIEENRVIRLAPVWSFGALPSAQRFARELAAALVDSRSGEETTSGS</sequence>
<evidence type="ECO:0000259" key="7">
    <source>
        <dbReference type="PROSITE" id="PS50983"/>
    </source>
</evidence>
<keyword evidence="3" id="KW-0813">Transport</keyword>
<comment type="similarity">
    <text evidence="2">Belongs to the bacterial solute-binding protein 8 family.</text>
</comment>
<evidence type="ECO:0000313" key="9">
    <source>
        <dbReference type="Proteomes" id="UP001319882"/>
    </source>
</evidence>